<dbReference type="PANTHER" id="PTHR38790">
    <property type="entry name" value="2EXR DOMAIN-CONTAINING PROTEIN-RELATED"/>
    <property type="match status" value="1"/>
</dbReference>
<organism evidence="2 3">
    <name type="scientific">Dothistroma septosporum (strain NZE10 / CBS 128990)</name>
    <name type="common">Red band needle blight fungus</name>
    <name type="synonym">Mycosphaerella pini</name>
    <dbReference type="NCBI Taxonomy" id="675120"/>
    <lineage>
        <taxon>Eukaryota</taxon>
        <taxon>Fungi</taxon>
        <taxon>Dikarya</taxon>
        <taxon>Ascomycota</taxon>
        <taxon>Pezizomycotina</taxon>
        <taxon>Dothideomycetes</taxon>
        <taxon>Dothideomycetidae</taxon>
        <taxon>Mycosphaerellales</taxon>
        <taxon>Mycosphaerellaceae</taxon>
        <taxon>Dothistroma</taxon>
    </lineage>
</organism>
<feature type="compositionally biased region" description="Low complexity" evidence="1">
    <location>
        <begin position="299"/>
        <end position="309"/>
    </location>
</feature>
<evidence type="ECO:0000313" key="2">
    <source>
        <dbReference type="EMBL" id="EME44043.1"/>
    </source>
</evidence>
<proteinExistence type="predicted"/>
<dbReference type="PANTHER" id="PTHR38790:SF4">
    <property type="entry name" value="2EXR DOMAIN-CONTAINING PROTEIN"/>
    <property type="match status" value="1"/>
</dbReference>
<keyword evidence="3" id="KW-1185">Reference proteome</keyword>
<dbReference type="OrthoDB" id="5413827at2759"/>
<sequence>MSTTPLHATHERHDSAVVDSYDGLPKLLPKTPNSTSSSPQCAFLSLPPDIRNMIYDLVFHCPDGILIDFTHSYHLGLGTLPSLASTCRQIYDESHDLPYWLNTFHFRLPVFRDLQALRAISPSMLKFPLPARDPSPRRLIRPADEKGSELRFVTMAMRDPHLEEIMQNFEEVVGQWRVTNRLRKVHVDLGSITNNTFLERVFHAWEEVAPRLAALSGSMRIGSETRLIFRLRLSKRFIVDYDFTLRERMATMREMDACVSRGAFDVEEFTLPELGTINAMRKRVWDTFFVSGLPGEDSLPPRLSRSFSSVEGESREQTLQRPLDEHSMLVMGI</sequence>
<reference evidence="3" key="1">
    <citation type="journal article" date="2012" name="PLoS Genet.">
        <title>The genomes of the fungal plant pathogens Cladosporium fulvum and Dothistroma septosporum reveal adaptation to different hosts and lifestyles but also signatures of common ancestry.</title>
        <authorList>
            <person name="de Wit P.J.G.M."/>
            <person name="van der Burgt A."/>
            <person name="Oekmen B."/>
            <person name="Stergiopoulos I."/>
            <person name="Abd-Elsalam K.A."/>
            <person name="Aerts A.L."/>
            <person name="Bahkali A.H."/>
            <person name="Beenen H.G."/>
            <person name="Chettri P."/>
            <person name="Cox M.P."/>
            <person name="Datema E."/>
            <person name="de Vries R.P."/>
            <person name="Dhillon B."/>
            <person name="Ganley A.R."/>
            <person name="Griffiths S.A."/>
            <person name="Guo Y."/>
            <person name="Hamelin R.C."/>
            <person name="Henrissat B."/>
            <person name="Kabir M.S."/>
            <person name="Jashni M.K."/>
            <person name="Kema G."/>
            <person name="Klaubauf S."/>
            <person name="Lapidus A."/>
            <person name="Levasseur A."/>
            <person name="Lindquist E."/>
            <person name="Mehrabi R."/>
            <person name="Ohm R.A."/>
            <person name="Owen T.J."/>
            <person name="Salamov A."/>
            <person name="Schwelm A."/>
            <person name="Schijlen E."/>
            <person name="Sun H."/>
            <person name="van den Burg H.A."/>
            <person name="van Ham R.C.H.J."/>
            <person name="Zhang S."/>
            <person name="Goodwin S.B."/>
            <person name="Grigoriev I.V."/>
            <person name="Collemare J."/>
            <person name="Bradshaw R.E."/>
        </authorList>
    </citation>
    <scope>NUCLEOTIDE SEQUENCE [LARGE SCALE GENOMIC DNA]</scope>
    <source>
        <strain evidence="3">NZE10 / CBS 128990</strain>
    </source>
</reference>
<dbReference type="OMA" id="IEHHTIC"/>
<gene>
    <name evidence="2" type="ORF">DOTSEDRAFT_71747</name>
</gene>
<reference evidence="2 3" key="2">
    <citation type="journal article" date="2012" name="PLoS Pathog.">
        <title>Diverse lifestyles and strategies of plant pathogenesis encoded in the genomes of eighteen Dothideomycetes fungi.</title>
        <authorList>
            <person name="Ohm R.A."/>
            <person name="Feau N."/>
            <person name="Henrissat B."/>
            <person name="Schoch C.L."/>
            <person name="Horwitz B.A."/>
            <person name="Barry K.W."/>
            <person name="Condon B.J."/>
            <person name="Copeland A.C."/>
            <person name="Dhillon B."/>
            <person name="Glaser F."/>
            <person name="Hesse C.N."/>
            <person name="Kosti I."/>
            <person name="LaButti K."/>
            <person name="Lindquist E.A."/>
            <person name="Lucas S."/>
            <person name="Salamov A.A."/>
            <person name="Bradshaw R.E."/>
            <person name="Ciuffetti L."/>
            <person name="Hamelin R.C."/>
            <person name="Kema G.H.J."/>
            <person name="Lawrence C."/>
            <person name="Scott J.A."/>
            <person name="Spatafora J.W."/>
            <person name="Turgeon B.G."/>
            <person name="de Wit P.J.G.M."/>
            <person name="Zhong S."/>
            <person name="Goodwin S.B."/>
            <person name="Grigoriev I.V."/>
        </authorList>
    </citation>
    <scope>NUCLEOTIDE SEQUENCE [LARGE SCALE GENOMIC DNA]</scope>
    <source>
        <strain evidence="3">NZE10 / CBS 128990</strain>
    </source>
</reference>
<dbReference type="EMBL" id="KB446539">
    <property type="protein sequence ID" value="EME44043.1"/>
    <property type="molecule type" value="Genomic_DNA"/>
</dbReference>
<dbReference type="HOGENOM" id="CLU_782022_0_0_1"/>
<feature type="region of interest" description="Disordered" evidence="1">
    <location>
        <begin position="299"/>
        <end position="318"/>
    </location>
</feature>
<evidence type="ECO:0000313" key="3">
    <source>
        <dbReference type="Proteomes" id="UP000016933"/>
    </source>
</evidence>
<name>N1PM04_DOTSN</name>
<accession>N1PM04</accession>
<protein>
    <submittedName>
        <fullName evidence="2">Uncharacterized protein</fullName>
    </submittedName>
</protein>
<dbReference type="eggNOG" id="ENOG502R915">
    <property type="taxonomic scope" value="Eukaryota"/>
</dbReference>
<dbReference type="Proteomes" id="UP000016933">
    <property type="component" value="Unassembled WGS sequence"/>
</dbReference>
<dbReference type="AlphaFoldDB" id="N1PM04"/>
<evidence type="ECO:0000256" key="1">
    <source>
        <dbReference type="SAM" id="MobiDB-lite"/>
    </source>
</evidence>